<proteinExistence type="predicted"/>
<feature type="domain" description="GP-PDE" evidence="1">
    <location>
        <begin position="1"/>
        <end position="230"/>
    </location>
</feature>
<name>A0A381X9R0_9ZZZZ</name>
<organism evidence="2">
    <name type="scientific">marine metagenome</name>
    <dbReference type="NCBI Taxonomy" id="408172"/>
    <lineage>
        <taxon>unclassified sequences</taxon>
        <taxon>metagenomes</taxon>
        <taxon>ecological metagenomes</taxon>
    </lineage>
</organism>
<dbReference type="Gene3D" id="3.20.20.190">
    <property type="entry name" value="Phosphatidylinositol (PI) phosphodiesterase"/>
    <property type="match status" value="1"/>
</dbReference>
<dbReference type="PANTHER" id="PTHR46211">
    <property type="entry name" value="GLYCEROPHOSPHORYL DIESTER PHOSPHODIESTERASE"/>
    <property type="match status" value="1"/>
</dbReference>
<dbReference type="PROSITE" id="PS51704">
    <property type="entry name" value="GP_PDE"/>
    <property type="match status" value="1"/>
</dbReference>
<dbReference type="Pfam" id="PF03009">
    <property type="entry name" value="GDPD"/>
    <property type="match status" value="2"/>
</dbReference>
<evidence type="ECO:0000313" key="2">
    <source>
        <dbReference type="EMBL" id="SVA60917.1"/>
    </source>
</evidence>
<protein>
    <recommendedName>
        <fullName evidence="1">GP-PDE domain-containing protein</fullName>
    </recommendedName>
</protein>
<dbReference type="AlphaFoldDB" id="A0A381X9R0"/>
<dbReference type="EMBL" id="UINC01014248">
    <property type="protein sequence ID" value="SVA60917.1"/>
    <property type="molecule type" value="Genomic_DNA"/>
</dbReference>
<dbReference type="PANTHER" id="PTHR46211:SF14">
    <property type="entry name" value="GLYCEROPHOSPHODIESTER PHOSPHODIESTERASE"/>
    <property type="match status" value="1"/>
</dbReference>
<dbReference type="InterPro" id="IPR017946">
    <property type="entry name" value="PLC-like_Pdiesterase_TIM-brl"/>
</dbReference>
<evidence type="ECO:0000259" key="1">
    <source>
        <dbReference type="PROSITE" id="PS51704"/>
    </source>
</evidence>
<dbReference type="InterPro" id="IPR030395">
    <property type="entry name" value="GP_PDE_dom"/>
</dbReference>
<accession>A0A381X9R0</accession>
<sequence length="235" mass="27048">MLNIAHRGASGYITENSLESFNLAIEMGADIIEMDIRQCKTGELVVYHNLCCNGNLIDNMSKDECIEQNIVVLSDILAELSHRVKIYLDLKPPFLYGKEQINLYISKVMENIIHIISEKYFTESEIILASFDHNLIKCLKKNLGYLNINPKFGLIFSSNPIKYNNYNTNICDYIIQSKSSLNMKFLNFCKEKKMKVFVYTVNDNKVMNLLFKAKIDGIITNYPDLLNDIKMCDIV</sequence>
<dbReference type="GO" id="GO:0006629">
    <property type="term" value="P:lipid metabolic process"/>
    <property type="evidence" value="ECO:0007669"/>
    <property type="project" value="InterPro"/>
</dbReference>
<dbReference type="GO" id="GO:0008081">
    <property type="term" value="F:phosphoric diester hydrolase activity"/>
    <property type="evidence" value="ECO:0007669"/>
    <property type="project" value="InterPro"/>
</dbReference>
<dbReference type="SUPFAM" id="SSF51695">
    <property type="entry name" value="PLC-like phosphodiesterases"/>
    <property type="match status" value="1"/>
</dbReference>
<gene>
    <name evidence="2" type="ORF">METZ01_LOCUS113771</name>
</gene>
<reference evidence="2" key="1">
    <citation type="submission" date="2018-05" db="EMBL/GenBank/DDBJ databases">
        <authorList>
            <person name="Lanie J.A."/>
            <person name="Ng W.-L."/>
            <person name="Kazmierczak K.M."/>
            <person name="Andrzejewski T.M."/>
            <person name="Davidsen T.M."/>
            <person name="Wayne K.J."/>
            <person name="Tettelin H."/>
            <person name="Glass J.I."/>
            <person name="Rusch D."/>
            <person name="Podicherti R."/>
            <person name="Tsui H.-C.T."/>
            <person name="Winkler M.E."/>
        </authorList>
    </citation>
    <scope>NUCLEOTIDE SEQUENCE</scope>
</reference>
<dbReference type="CDD" id="cd08556">
    <property type="entry name" value="GDPD"/>
    <property type="match status" value="1"/>
</dbReference>